<accession>A0A2P5HQV3</accession>
<keyword evidence="3 5" id="KW-1133">Transmembrane helix</keyword>
<evidence type="ECO:0000256" key="5">
    <source>
        <dbReference type="SAM" id="Phobius"/>
    </source>
</evidence>
<comment type="caution">
    <text evidence="6">The sequence shown here is derived from an EMBL/GenBank/DDBJ whole genome shotgun (WGS) entry which is preliminary data.</text>
</comment>
<evidence type="ECO:0000256" key="4">
    <source>
        <dbReference type="ARBA" id="ARBA00023136"/>
    </source>
</evidence>
<gene>
    <name evidence="6" type="ORF">DHEL01_v208970</name>
</gene>
<evidence type="ECO:0000313" key="6">
    <source>
        <dbReference type="EMBL" id="POS72642.1"/>
    </source>
</evidence>
<dbReference type="InterPro" id="IPR045863">
    <property type="entry name" value="CorA_TM1_TM2"/>
</dbReference>
<dbReference type="GO" id="GO:0016020">
    <property type="term" value="C:membrane"/>
    <property type="evidence" value="ECO:0007669"/>
    <property type="project" value="UniProtKB-SubCell"/>
</dbReference>
<sequence length="472" mass="52828">MDPEDTPAFLEKTHTTDESRADVLRLLPSGAVVTDAALDDKGIKNVLADVSISVVKPLSGNLVSSSCGPFVLLSATGDPAYRIKPISISKVSFSNILFTFGLPSFTFISCGTKSFHLSHHIQYDAEGSDEPTALVLLLRISRNSQFISIAMRIRLADLATVAFLTSMSEETGKEIQKKCLERRHLIAKHPLYFLALVYEDRCFEYKRWFDDILEEINVAESATGMTRNTWKLQLSPRLQDWFGDYENLLRTLYANNTELSHFDTVTTFSVKLGDFLLGALGLLDELRVEVGLAPLPKRDFRGLRERIAFTRSRCDLTADKTREMLERVKGQINVAFSLVAQRDSKINLAVAEDSNHVATLAARDSETMKTITVLTLAFLPSTSVTSIWSADLFQLDPARSWKVYLGVTLALTAVVFAAWFLYLRISSQRRQARPLHIAGIGYVRDGKVVHTGGIGRQEASLDFRRESNWHDK</sequence>
<dbReference type="Proteomes" id="UP000094444">
    <property type="component" value="Unassembled WGS sequence"/>
</dbReference>
<keyword evidence="4 5" id="KW-0472">Membrane</keyword>
<dbReference type="InParanoid" id="A0A2P5HQV3"/>
<dbReference type="AlphaFoldDB" id="A0A2P5HQV3"/>
<feature type="transmembrane region" description="Helical" evidence="5">
    <location>
        <begin position="401"/>
        <end position="423"/>
    </location>
</feature>
<evidence type="ECO:0000313" key="7">
    <source>
        <dbReference type="Proteomes" id="UP000094444"/>
    </source>
</evidence>
<dbReference type="SUPFAM" id="SSF144083">
    <property type="entry name" value="Magnesium transport protein CorA, transmembrane region"/>
    <property type="match status" value="1"/>
</dbReference>
<organism evidence="6 7">
    <name type="scientific">Diaporthe helianthi</name>
    <dbReference type="NCBI Taxonomy" id="158607"/>
    <lineage>
        <taxon>Eukaryota</taxon>
        <taxon>Fungi</taxon>
        <taxon>Dikarya</taxon>
        <taxon>Ascomycota</taxon>
        <taxon>Pezizomycotina</taxon>
        <taxon>Sordariomycetes</taxon>
        <taxon>Sordariomycetidae</taxon>
        <taxon>Diaporthales</taxon>
        <taxon>Diaporthaceae</taxon>
        <taxon>Diaporthe</taxon>
    </lineage>
</organism>
<evidence type="ECO:0000256" key="3">
    <source>
        <dbReference type="ARBA" id="ARBA00022989"/>
    </source>
</evidence>
<reference evidence="6" key="1">
    <citation type="submission" date="2017-09" db="EMBL/GenBank/DDBJ databases">
        <title>Polyketide synthases of a Diaporthe helianthi virulent isolate.</title>
        <authorList>
            <person name="Baroncelli R."/>
        </authorList>
    </citation>
    <scope>NUCLEOTIDE SEQUENCE [LARGE SCALE GENOMIC DNA]</scope>
    <source>
        <strain evidence="6">7/96</strain>
    </source>
</reference>
<evidence type="ECO:0000256" key="1">
    <source>
        <dbReference type="ARBA" id="ARBA00004141"/>
    </source>
</evidence>
<dbReference type="Gene3D" id="1.20.58.340">
    <property type="entry name" value="Magnesium transport protein CorA, transmembrane region"/>
    <property type="match status" value="1"/>
</dbReference>
<keyword evidence="7" id="KW-1185">Reference proteome</keyword>
<name>A0A2P5HQV3_DIAHE</name>
<proteinExistence type="predicted"/>
<protein>
    <submittedName>
        <fullName evidence="6">Uncharacterized protein</fullName>
    </submittedName>
</protein>
<dbReference type="EMBL" id="MAVT02000958">
    <property type="protein sequence ID" value="POS72642.1"/>
    <property type="molecule type" value="Genomic_DNA"/>
</dbReference>
<evidence type="ECO:0000256" key="2">
    <source>
        <dbReference type="ARBA" id="ARBA00022692"/>
    </source>
</evidence>
<dbReference type="OrthoDB" id="5030973at2759"/>
<keyword evidence="2 5" id="KW-0812">Transmembrane</keyword>
<comment type="subcellular location">
    <subcellularLocation>
        <location evidence="1">Membrane</location>
        <topology evidence="1">Multi-pass membrane protein</topology>
    </subcellularLocation>
</comment>